<comment type="caution">
    <text evidence="2">The sequence shown here is derived from an EMBL/GenBank/DDBJ whole genome shotgun (WGS) entry which is preliminary data.</text>
</comment>
<keyword evidence="1" id="KW-0812">Transmembrane</keyword>
<dbReference type="Pfam" id="PF10011">
    <property type="entry name" value="DUF2254"/>
    <property type="match status" value="1"/>
</dbReference>
<feature type="transmembrane region" description="Helical" evidence="1">
    <location>
        <begin position="140"/>
        <end position="165"/>
    </location>
</feature>
<reference evidence="2" key="2">
    <citation type="submission" date="2020-09" db="EMBL/GenBank/DDBJ databases">
        <authorList>
            <person name="Sun Q."/>
            <person name="Kim S."/>
        </authorList>
    </citation>
    <scope>NUCLEOTIDE SEQUENCE</scope>
    <source>
        <strain evidence="2">KCTC 23077</strain>
    </source>
</reference>
<name>A0A918SZV3_9GAMM</name>
<feature type="transmembrane region" description="Helical" evidence="1">
    <location>
        <begin position="21"/>
        <end position="40"/>
    </location>
</feature>
<evidence type="ECO:0000313" key="2">
    <source>
        <dbReference type="EMBL" id="GHA79274.1"/>
    </source>
</evidence>
<sequence length="456" mass="49208">MAAVSALGRLKWISISVRSSFWFVPVVLVLVSIALALGLVEIGEPANRAMAKRWPRMFAAEAEGSRAMLSAIATSMITVAGVVFSITIVALAQAASLYTSRVLRNFMRDRLNQVVLGVFLGVFAYCIVVLRTISGSGEGSFVPAIAVFTGLVLSLIAIGFLIVFIHHVSTTIQAAEIARSVMHETCEAIERLFPHEMGLEAEQPPPPQAHPDRDAQWYPVPATETGYIQSVQPDSLLAFAVEHDVLVRMEAVVGDFVVEGRTLAHIAGVAPPDARFVRAFNALYAVDGFRTTDQDPVFGFRQLVDIALKALSPGINDTTTAVTCLDHLSALLQRAAQRRPESPYRAQDSRLRVIAPGPEFADLADLALGQILENAEGNTVVLMRLLRVVEDVAAVTQSPARREVLAARVDVIEEVAHRTAKSTHARRQIDDAIREARAACAGEKQGQPPARGVSAG</sequence>
<proteinExistence type="predicted"/>
<keyword evidence="3" id="KW-1185">Reference proteome</keyword>
<evidence type="ECO:0000313" key="3">
    <source>
        <dbReference type="Proteomes" id="UP000646426"/>
    </source>
</evidence>
<protein>
    <recommendedName>
        <fullName evidence="4">DUF2254 domain-containing protein</fullName>
    </recommendedName>
</protein>
<keyword evidence="1" id="KW-0472">Membrane</keyword>
<dbReference type="InterPro" id="IPR018723">
    <property type="entry name" value="DUF2254_membrane"/>
</dbReference>
<feature type="transmembrane region" description="Helical" evidence="1">
    <location>
        <begin position="67"/>
        <end position="92"/>
    </location>
</feature>
<dbReference type="AlphaFoldDB" id="A0A918SZV3"/>
<keyword evidence="1" id="KW-1133">Transmembrane helix</keyword>
<dbReference type="EMBL" id="BMYD01000002">
    <property type="protein sequence ID" value="GHA79274.1"/>
    <property type="molecule type" value="Genomic_DNA"/>
</dbReference>
<reference evidence="2" key="1">
    <citation type="journal article" date="2014" name="Int. J. Syst. Evol. Microbiol.">
        <title>Complete genome sequence of Corynebacterium casei LMG S-19264T (=DSM 44701T), isolated from a smear-ripened cheese.</title>
        <authorList>
            <consortium name="US DOE Joint Genome Institute (JGI-PGF)"/>
            <person name="Walter F."/>
            <person name="Albersmeier A."/>
            <person name="Kalinowski J."/>
            <person name="Ruckert C."/>
        </authorList>
    </citation>
    <scope>NUCLEOTIDE SEQUENCE</scope>
    <source>
        <strain evidence="2">KCTC 23077</strain>
    </source>
</reference>
<accession>A0A918SZV3</accession>
<dbReference type="RefSeq" id="WP_189455177.1">
    <property type="nucleotide sequence ID" value="NZ_BMYD01000002.1"/>
</dbReference>
<evidence type="ECO:0008006" key="4">
    <source>
        <dbReference type="Google" id="ProtNLM"/>
    </source>
</evidence>
<evidence type="ECO:0000256" key="1">
    <source>
        <dbReference type="SAM" id="Phobius"/>
    </source>
</evidence>
<feature type="transmembrane region" description="Helical" evidence="1">
    <location>
        <begin position="113"/>
        <end position="134"/>
    </location>
</feature>
<organism evidence="2 3">
    <name type="scientific">Cognatilysobacter bugurensis</name>
    <dbReference type="NCBI Taxonomy" id="543356"/>
    <lineage>
        <taxon>Bacteria</taxon>
        <taxon>Pseudomonadati</taxon>
        <taxon>Pseudomonadota</taxon>
        <taxon>Gammaproteobacteria</taxon>
        <taxon>Lysobacterales</taxon>
        <taxon>Lysobacteraceae</taxon>
        <taxon>Cognatilysobacter</taxon>
    </lineage>
</organism>
<gene>
    <name evidence="2" type="ORF">GCM10007067_15940</name>
</gene>
<dbReference type="Proteomes" id="UP000646426">
    <property type="component" value="Unassembled WGS sequence"/>
</dbReference>